<evidence type="ECO:0000256" key="1">
    <source>
        <dbReference type="ARBA" id="ARBA00004651"/>
    </source>
</evidence>
<evidence type="ECO:0000256" key="4">
    <source>
        <dbReference type="ARBA" id="ARBA00022989"/>
    </source>
</evidence>
<protein>
    <recommendedName>
        <fullName evidence="9">Threonine transporter RhtB</fullName>
    </recommendedName>
</protein>
<feature type="transmembrane region" description="Helical" evidence="6">
    <location>
        <begin position="186"/>
        <end position="204"/>
    </location>
</feature>
<feature type="transmembrane region" description="Helical" evidence="6">
    <location>
        <begin position="70"/>
        <end position="92"/>
    </location>
</feature>
<dbReference type="STRING" id="305900.GV64_01675"/>
<dbReference type="EMBL" id="JOJP01000001">
    <property type="protein sequence ID" value="KEI69622.1"/>
    <property type="molecule type" value="Genomic_DNA"/>
</dbReference>
<evidence type="ECO:0000256" key="5">
    <source>
        <dbReference type="ARBA" id="ARBA00023136"/>
    </source>
</evidence>
<feature type="transmembrane region" description="Helical" evidence="6">
    <location>
        <begin position="39"/>
        <end position="64"/>
    </location>
</feature>
<evidence type="ECO:0000313" key="8">
    <source>
        <dbReference type="Proteomes" id="UP000027997"/>
    </source>
</evidence>
<keyword evidence="5 6" id="KW-0472">Membrane</keyword>
<dbReference type="GO" id="GO:0015171">
    <property type="term" value="F:amino acid transmembrane transporter activity"/>
    <property type="evidence" value="ECO:0007669"/>
    <property type="project" value="TreeGrafter"/>
</dbReference>
<comment type="caution">
    <text evidence="7">The sequence shown here is derived from an EMBL/GenBank/DDBJ whole genome shotgun (WGS) entry which is preliminary data.</text>
</comment>
<evidence type="ECO:0008006" key="9">
    <source>
        <dbReference type="Google" id="ProtNLM"/>
    </source>
</evidence>
<keyword evidence="3 6" id="KW-0812">Transmembrane</keyword>
<dbReference type="eggNOG" id="COG1280">
    <property type="taxonomic scope" value="Bacteria"/>
</dbReference>
<reference evidence="7 8" key="1">
    <citation type="submission" date="2014-06" db="EMBL/GenBank/DDBJ databases">
        <title>Whole Genome Sequences of Three Symbiotic Endozoicomonas Bacteria.</title>
        <authorList>
            <person name="Neave M.J."/>
            <person name="Apprill A."/>
            <person name="Voolstra C.R."/>
        </authorList>
    </citation>
    <scope>NUCLEOTIDE SEQUENCE [LARGE SCALE GENOMIC DNA]</scope>
    <source>
        <strain evidence="7 8">DSM 22380</strain>
    </source>
</reference>
<dbReference type="PANTHER" id="PTHR30086">
    <property type="entry name" value="ARGININE EXPORTER PROTEIN ARGO"/>
    <property type="match status" value="1"/>
</dbReference>
<evidence type="ECO:0000256" key="2">
    <source>
        <dbReference type="ARBA" id="ARBA00022475"/>
    </source>
</evidence>
<dbReference type="AlphaFoldDB" id="A0A081K646"/>
<sequence length="209" mass="22220">MSESSLALFLIATLILALAPGPDLLYITTRGLSQGAMAGFISALGIHTGVLIHTIIASLGLSALIASSTMAFACIKYAGAAYLCYLGVRTFLARRESNINQYISKVALKKVFYQGVITDVLNPKVILFFLAFFPQFIDPASPSAQVDIMMLGLMFVAVAFPIDAVVGLVSGNIGKHLPHDSLRRQWGKWVTGSAFILLGIGTALTSPPS</sequence>
<dbReference type="PANTHER" id="PTHR30086:SF20">
    <property type="entry name" value="ARGININE EXPORTER PROTEIN ARGO-RELATED"/>
    <property type="match status" value="1"/>
</dbReference>
<feature type="transmembrane region" description="Helical" evidence="6">
    <location>
        <begin position="6"/>
        <end position="27"/>
    </location>
</feature>
<keyword evidence="4 6" id="KW-1133">Transmembrane helix</keyword>
<dbReference type="InterPro" id="IPR001123">
    <property type="entry name" value="LeuE-type"/>
</dbReference>
<comment type="subcellular location">
    <subcellularLocation>
        <location evidence="1">Cell membrane</location>
        <topology evidence="1">Multi-pass membrane protein</topology>
    </subcellularLocation>
</comment>
<feature type="transmembrane region" description="Helical" evidence="6">
    <location>
        <begin position="112"/>
        <end position="136"/>
    </location>
</feature>
<name>A0A081K646_9GAMM</name>
<keyword evidence="8" id="KW-1185">Reference proteome</keyword>
<feature type="transmembrane region" description="Helical" evidence="6">
    <location>
        <begin position="148"/>
        <end position="174"/>
    </location>
</feature>
<proteinExistence type="predicted"/>
<dbReference type="GO" id="GO:0005886">
    <property type="term" value="C:plasma membrane"/>
    <property type="evidence" value="ECO:0007669"/>
    <property type="project" value="UniProtKB-SubCell"/>
</dbReference>
<keyword evidence="2" id="KW-1003">Cell membrane</keyword>
<gene>
    <name evidence="7" type="ORF">GV64_01675</name>
</gene>
<dbReference type="Pfam" id="PF01810">
    <property type="entry name" value="LysE"/>
    <property type="match status" value="1"/>
</dbReference>
<organism evidence="7 8">
    <name type="scientific">Endozoicomonas elysicola</name>
    <dbReference type="NCBI Taxonomy" id="305900"/>
    <lineage>
        <taxon>Bacteria</taxon>
        <taxon>Pseudomonadati</taxon>
        <taxon>Pseudomonadota</taxon>
        <taxon>Gammaproteobacteria</taxon>
        <taxon>Oceanospirillales</taxon>
        <taxon>Endozoicomonadaceae</taxon>
        <taxon>Endozoicomonas</taxon>
    </lineage>
</organism>
<dbReference type="PIRSF" id="PIRSF006324">
    <property type="entry name" value="LeuE"/>
    <property type="match status" value="1"/>
</dbReference>
<evidence type="ECO:0000256" key="6">
    <source>
        <dbReference type="SAM" id="Phobius"/>
    </source>
</evidence>
<dbReference type="RefSeq" id="WP_020581940.1">
    <property type="nucleotide sequence ID" value="NZ_JOJP01000001.1"/>
</dbReference>
<evidence type="ECO:0000313" key="7">
    <source>
        <dbReference type="EMBL" id="KEI69622.1"/>
    </source>
</evidence>
<accession>A0A081K646</accession>
<evidence type="ECO:0000256" key="3">
    <source>
        <dbReference type="ARBA" id="ARBA00022692"/>
    </source>
</evidence>
<dbReference type="Proteomes" id="UP000027997">
    <property type="component" value="Unassembled WGS sequence"/>
</dbReference>